<evidence type="ECO:0000256" key="5">
    <source>
        <dbReference type="ARBA" id="ARBA00022723"/>
    </source>
</evidence>
<dbReference type="GO" id="GO:0005737">
    <property type="term" value="C:cytoplasm"/>
    <property type="evidence" value="ECO:0007669"/>
    <property type="project" value="UniProtKB-SubCell"/>
</dbReference>
<keyword evidence="7 10" id="KW-0464">Manganese</keyword>
<dbReference type="RefSeq" id="WP_021009548.1">
    <property type="nucleotide sequence ID" value="NZ_ASHR01000006.1"/>
</dbReference>
<evidence type="ECO:0000313" key="14">
    <source>
        <dbReference type="Proteomes" id="UP000016462"/>
    </source>
</evidence>
<feature type="binding site" evidence="10">
    <location>
        <position position="120"/>
    </location>
    <ligand>
        <name>Mn(2+)</name>
        <dbReference type="ChEBI" id="CHEBI:29035"/>
    </ligand>
</feature>
<evidence type="ECO:0000256" key="2">
    <source>
        <dbReference type="ARBA" id="ARBA00007579"/>
    </source>
</evidence>
<evidence type="ECO:0000256" key="10">
    <source>
        <dbReference type="HAMAP-Rule" id="MF_00202"/>
    </source>
</evidence>
<dbReference type="NCBIfam" id="TIGR02150">
    <property type="entry name" value="IPP_isom_1"/>
    <property type="match status" value="1"/>
</dbReference>
<comment type="cofactor">
    <cofactor evidence="10">
        <name>Mg(2+)</name>
        <dbReference type="ChEBI" id="CHEBI:18420"/>
    </cofactor>
    <text evidence="10">Binds 1 Mg(2+) ion per subunit. The magnesium ion binds only when substrate is bound.</text>
</comment>
<proteinExistence type="inferred from homology"/>
<dbReference type="HAMAP" id="MF_00202">
    <property type="entry name" value="Idi"/>
    <property type="match status" value="1"/>
</dbReference>
<dbReference type="InterPro" id="IPR000086">
    <property type="entry name" value="NUDIX_hydrolase_dom"/>
</dbReference>
<dbReference type="InterPro" id="IPR056375">
    <property type="entry name" value="Idi_bact"/>
</dbReference>
<feature type="active site" evidence="10 11">
    <location>
        <position position="73"/>
    </location>
</feature>
<dbReference type="InterPro" id="IPR011876">
    <property type="entry name" value="IsopentenylPP_isomerase_typ1"/>
</dbReference>
<dbReference type="PANTHER" id="PTHR10885:SF0">
    <property type="entry name" value="ISOPENTENYL-DIPHOSPHATE DELTA-ISOMERASE"/>
    <property type="match status" value="1"/>
</dbReference>
<dbReference type="Proteomes" id="UP000016462">
    <property type="component" value="Unassembled WGS sequence"/>
</dbReference>
<dbReference type="EMBL" id="ASHR01000006">
    <property type="protein sequence ID" value="ERG65296.1"/>
    <property type="molecule type" value="Genomic_DNA"/>
</dbReference>
<evidence type="ECO:0000256" key="8">
    <source>
        <dbReference type="ARBA" id="ARBA00023229"/>
    </source>
</evidence>
<comment type="subcellular location">
    <subcellularLocation>
        <location evidence="10">Cytoplasm</location>
    </subcellularLocation>
</comment>
<comment type="pathway">
    <text evidence="1 10">Isoprenoid biosynthesis; dimethylallyl diphosphate biosynthesis; dimethylallyl diphosphate from isopentenyl diphosphate: step 1/1.</text>
</comment>
<feature type="active site" evidence="10 11">
    <location>
        <position position="122"/>
    </location>
</feature>
<keyword evidence="9 10" id="KW-0413">Isomerase</keyword>
<keyword evidence="6 10" id="KW-0460">Magnesium</keyword>
<organism evidence="13 14">
    <name type="scientific">Agrococcus pavilionensis RW1</name>
    <dbReference type="NCBI Taxonomy" id="1330458"/>
    <lineage>
        <taxon>Bacteria</taxon>
        <taxon>Bacillati</taxon>
        <taxon>Actinomycetota</taxon>
        <taxon>Actinomycetes</taxon>
        <taxon>Micrococcales</taxon>
        <taxon>Microbacteriaceae</taxon>
        <taxon>Agrococcus</taxon>
    </lineage>
</organism>
<evidence type="ECO:0000256" key="7">
    <source>
        <dbReference type="ARBA" id="ARBA00023211"/>
    </source>
</evidence>
<comment type="caution">
    <text evidence="13">The sequence shown here is derived from an EMBL/GenBank/DDBJ whole genome shotgun (WGS) entry which is preliminary data.</text>
</comment>
<dbReference type="PANTHER" id="PTHR10885">
    <property type="entry name" value="ISOPENTENYL-DIPHOSPHATE DELTA-ISOMERASE"/>
    <property type="match status" value="1"/>
</dbReference>
<dbReference type="SUPFAM" id="SSF55811">
    <property type="entry name" value="Nudix"/>
    <property type="match status" value="1"/>
</dbReference>
<evidence type="ECO:0000256" key="1">
    <source>
        <dbReference type="ARBA" id="ARBA00004826"/>
    </source>
</evidence>
<dbReference type="GO" id="GO:0046872">
    <property type="term" value="F:metal ion binding"/>
    <property type="evidence" value="ECO:0007669"/>
    <property type="project" value="UniProtKB-KW"/>
</dbReference>
<feature type="binding site" evidence="10">
    <location>
        <position position="31"/>
    </location>
    <ligand>
        <name>Mn(2+)</name>
        <dbReference type="ChEBI" id="CHEBI:29035"/>
    </ligand>
</feature>
<feature type="binding site" evidence="10">
    <location>
        <position position="38"/>
    </location>
    <ligand>
        <name>Mn(2+)</name>
        <dbReference type="ChEBI" id="CHEBI:29035"/>
    </ligand>
</feature>
<evidence type="ECO:0000256" key="3">
    <source>
        <dbReference type="ARBA" id="ARBA00012057"/>
    </source>
</evidence>
<dbReference type="Gene3D" id="3.90.79.10">
    <property type="entry name" value="Nucleoside Triphosphate Pyrophosphohydrolase"/>
    <property type="match status" value="1"/>
</dbReference>
<feature type="domain" description="Nudix hydrolase" evidence="12">
    <location>
        <begin position="36"/>
        <end position="170"/>
    </location>
</feature>
<comment type="similarity">
    <text evidence="2 10">Belongs to the IPP isomerase type 1 family.</text>
</comment>
<name>U1MTP3_9MICO</name>
<gene>
    <name evidence="10" type="primary">idi</name>
    <name evidence="13" type="ORF">L332_12705</name>
</gene>
<comment type="function">
    <text evidence="10">Catalyzes the 1,3-allylic rearrangement of the homoallylic substrate isopentenyl (IPP) to its highly electrophilic allylic isomer, dimethylallyl diphosphate (DMAPP).</text>
</comment>
<feature type="binding site" evidence="10">
    <location>
        <position position="122"/>
    </location>
    <ligand>
        <name>Mn(2+)</name>
        <dbReference type="ChEBI" id="CHEBI:29035"/>
    </ligand>
</feature>
<feature type="binding site" evidence="10">
    <location>
        <position position="93"/>
    </location>
    <ligand>
        <name>Mg(2+)</name>
        <dbReference type="ChEBI" id="CHEBI:18420"/>
    </ligand>
</feature>
<dbReference type="InterPro" id="IPR015797">
    <property type="entry name" value="NUDIX_hydrolase-like_dom_sf"/>
</dbReference>
<dbReference type="FunFam" id="3.90.79.10:FF:000009">
    <property type="entry name" value="Isopentenyl-diphosphate Delta-isomerase"/>
    <property type="match status" value="1"/>
</dbReference>
<keyword evidence="14" id="KW-1185">Reference proteome</keyword>
<sequence length="182" mass="19964">MENPPLNDEELVVLLDDDGTPIGSAPKATVHTDSTPLHLAFSCYLLDDEGRLLITRRSLEKQAWPGVWTNSCCGHPAPGESFEDAVQRRLQQELGTSASDLRLVLPDFAYRAVDASGIVEHERCPVFVGRIAGPLEPEPSEVAEWQWVDPDDLRTSVVATPWAFSPWLVLQAEQLHALAGAS</sequence>
<evidence type="ECO:0000256" key="9">
    <source>
        <dbReference type="ARBA" id="ARBA00023235"/>
    </source>
</evidence>
<dbReference type="EC" id="5.3.3.2" evidence="3 10"/>
<dbReference type="NCBIfam" id="NF002995">
    <property type="entry name" value="PRK03759.1"/>
    <property type="match status" value="1"/>
</dbReference>
<comment type="catalytic activity">
    <reaction evidence="10">
        <text>isopentenyl diphosphate = dimethylallyl diphosphate</text>
        <dbReference type="Rhea" id="RHEA:23284"/>
        <dbReference type="ChEBI" id="CHEBI:57623"/>
        <dbReference type="ChEBI" id="CHEBI:128769"/>
        <dbReference type="EC" id="5.3.3.2"/>
    </reaction>
</comment>
<dbReference type="UniPathway" id="UPA00059">
    <property type="reaction ID" value="UER00104"/>
</dbReference>
<comment type="cofactor">
    <cofactor evidence="10">
        <name>Mn(2+)</name>
        <dbReference type="ChEBI" id="CHEBI:29035"/>
    </cofactor>
    <text evidence="10">Binds 1 Mn(2+) ion per subunit.</text>
</comment>
<dbReference type="PROSITE" id="PS51462">
    <property type="entry name" value="NUDIX"/>
    <property type="match status" value="1"/>
</dbReference>
<evidence type="ECO:0000256" key="6">
    <source>
        <dbReference type="ARBA" id="ARBA00022842"/>
    </source>
</evidence>
<keyword evidence="5 10" id="KW-0479">Metal-binding</keyword>
<feature type="binding site" evidence="10">
    <location>
        <position position="75"/>
    </location>
    <ligand>
        <name>Mn(2+)</name>
        <dbReference type="ChEBI" id="CHEBI:29035"/>
    </ligand>
</feature>
<keyword evidence="4 10" id="KW-0963">Cytoplasm</keyword>
<dbReference type="CDD" id="cd02885">
    <property type="entry name" value="NUDIX_IPP_Isomerase"/>
    <property type="match status" value="1"/>
</dbReference>
<evidence type="ECO:0000259" key="12">
    <source>
        <dbReference type="PROSITE" id="PS51462"/>
    </source>
</evidence>
<reference evidence="13 14" key="1">
    <citation type="journal article" date="2013" name="Genome Announc.">
        <title>First draft genome sequence from a member of the genus agrococcus, isolated from modern microbialites.</title>
        <authorList>
            <person name="White R.A.III."/>
            <person name="Grassa C.J."/>
            <person name="Suttle C.A."/>
        </authorList>
    </citation>
    <scope>NUCLEOTIDE SEQUENCE [LARGE SCALE GENOMIC DNA]</scope>
    <source>
        <strain evidence="13 14">RW1</strain>
    </source>
</reference>
<dbReference type="Pfam" id="PF00293">
    <property type="entry name" value="NUDIX"/>
    <property type="match status" value="1"/>
</dbReference>
<protein>
    <recommendedName>
        <fullName evidence="3 10">Isopentenyl-diphosphate Delta-isomerase</fullName>
        <shortName evidence="10">IPP isomerase</shortName>
        <ecNumber evidence="3 10">5.3.3.2</ecNumber>
    </recommendedName>
    <alternativeName>
        <fullName evidence="10">IPP:DMAPP isomerase</fullName>
    </alternativeName>
    <alternativeName>
        <fullName evidence="10">Isopentenyl pyrophosphate isomerase</fullName>
    </alternativeName>
</protein>
<dbReference type="OrthoDB" id="9809458at2"/>
<dbReference type="PIRSF" id="PIRSF018427">
    <property type="entry name" value="Isopntndiph_ism"/>
    <property type="match status" value="1"/>
</dbReference>
<dbReference type="AlphaFoldDB" id="U1MTP3"/>
<evidence type="ECO:0000256" key="11">
    <source>
        <dbReference type="PIRSR" id="PIRSR018427-1"/>
    </source>
</evidence>
<accession>U1MTP3</accession>
<evidence type="ECO:0000313" key="13">
    <source>
        <dbReference type="EMBL" id="ERG65296.1"/>
    </source>
</evidence>
<dbReference type="GO" id="GO:0050992">
    <property type="term" value="P:dimethylallyl diphosphate biosynthetic process"/>
    <property type="evidence" value="ECO:0007669"/>
    <property type="project" value="UniProtKB-UniRule"/>
</dbReference>
<dbReference type="GO" id="GO:0008299">
    <property type="term" value="P:isoprenoid biosynthetic process"/>
    <property type="evidence" value="ECO:0007669"/>
    <property type="project" value="UniProtKB-UniRule"/>
</dbReference>
<keyword evidence="8 10" id="KW-0414">Isoprene biosynthesis</keyword>
<dbReference type="GO" id="GO:0004452">
    <property type="term" value="F:isopentenyl-diphosphate delta-isomerase activity"/>
    <property type="evidence" value="ECO:0007669"/>
    <property type="project" value="UniProtKB-UniRule"/>
</dbReference>
<evidence type="ECO:0000256" key="4">
    <source>
        <dbReference type="ARBA" id="ARBA00022490"/>
    </source>
</evidence>